<protein>
    <submittedName>
        <fullName evidence="1">Uncharacterized protein</fullName>
    </submittedName>
</protein>
<dbReference type="AlphaFoldDB" id="A0A8X6HQT3"/>
<keyword evidence="2" id="KW-1185">Reference proteome</keyword>
<dbReference type="Proteomes" id="UP000887116">
    <property type="component" value="Unassembled WGS sequence"/>
</dbReference>
<reference evidence="1" key="1">
    <citation type="submission" date="2020-07" db="EMBL/GenBank/DDBJ databases">
        <title>Multicomponent nature underlies the extraordinary mechanical properties of spider dragline silk.</title>
        <authorList>
            <person name="Kono N."/>
            <person name="Nakamura H."/>
            <person name="Mori M."/>
            <person name="Yoshida Y."/>
            <person name="Ohtoshi R."/>
            <person name="Malay A.D."/>
            <person name="Moran D.A.P."/>
            <person name="Tomita M."/>
            <person name="Numata K."/>
            <person name="Arakawa K."/>
        </authorList>
    </citation>
    <scope>NUCLEOTIDE SEQUENCE</scope>
</reference>
<sequence length="171" mass="19395">MRIFPYSKSGQYSALSLNFYPFPSTNPKNNLLPLHCPFSVIEYNKFLHPGTNSGDNHFGAQNKRPFYGRDRFQDFKFSSKSGAKSHYHSWEKDEGTELCRSKCARDKLRCDSSLWREKRRVNNSPSPCFQSLFPGEGTEGVSQSGVKELSSGDECLHLVEVPLESSKESSL</sequence>
<dbReference type="EMBL" id="BMAO01013826">
    <property type="protein sequence ID" value="GFQ91179.1"/>
    <property type="molecule type" value="Genomic_DNA"/>
</dbReference>
<gene>
    <name evidence="1" type="ORF">TNCT_66791</name>
</gene>
<evidence type="ECO:0000313" key="2">
    <source>
        <dbReference type="Proteomes" id="UP000887116"/>
    </source>
</evidence>
<comment type="caution">
    <text evidence="1">The sequence shown here is derived from an EMBL/GenBank/DDBJ whole genome shotgun (WGS) entry which is preliminary data.</text>
</comment>
<proteinExistence type="predicted"/>
<organism evidence="1 2">
    <name type="scientific">Trichonephila clavata</name>
    <name type="common">Joro spider</name>
    <name type="synonym">Nephila clavata</name>
    <dbReference type="NCBI Taxonomy" id="2740835"/>
    <lineage>
        <taxon>Eukaryota</taxon>
        <taxon>Metazoa</taxon>
        <taxon>Ecdysozoa</taxon>
        <taxon>Arthropoda</taxon>
        <taxon>Chelicerata</taxon>
        <taxon>Arachnida</taxon>
        <taxon>Araneae</taxon>
        <taxon>Araneomorphae</taxon>
        <taxon>Entelegynae</taxon>
        <taxon>Araneoidea</taxon>
        <taxon>Nephilidae</taxon>
        <taxon>Trichonephila</taxon>
    </lineage>
</organism>
<evidence type="ECO:0000313" key="1">
    <source>
        <dbReference type="EMBL" id="GFQ91179.1"/>
    </source>
</evidence>
<accession>A0A8X6HQT3</accession>
<name>A0A8X6HQT3_TRICU</name>